<dbReference type="InterPro" id="IPR027417">
    <property type="entry name" value="P-loop_NTPase"/>
</dbReference>
<protein>
    <submittedName>
        <fullName evidence="1">Uncharacterized protein</fullName>
    </submittedName>
</protein>
<dbReference type="RefSeq" id="WP_119749438.1">
    <property type="nucleotide sequence ID" value="NZ_QZCG01000008.1"/>
</dbReference>
<dbReference type="Proteomes" id="UP000284202">
    <property type="component" value="Unassembled WGS sequence"/>
</dbReference>
<organism evidence="1 2">
    <name type="scientific">Paracoccus onubensis</name>
    <dbReference type="NCBI Taxonomy" id="1675788"/>
    <lineage>
        <taxon>Bacteria</taxon>
        <taxon>Pseudomonadati</taxon>
        <taxon>Pseudomonadota</taxon>
        <taxon>Alphaproteobacteria</taxon>
        <taxon>Rhodobacterales</taxon>
        <taxon>Paracoccaceae</taxon>
        <taxon>Paracoccus</taxon>
    </lineage>
</organism>
<proteinExistence type="predicted"/>
<name>A0A418SU43_9RHOB</name>
<keyword evidence="2" id="KW-1185">Reference proteome</keyword>
<accession>A0A418SU43</accession>
<evidence type="ECO:0000313" key="1">
    <source>
        <dbReference type="EMBL" id="RJE84503.1"/>
    </source>
</evidence>
<sequence>MSKPDVRFDAWNPGLNSELPSELMPAITLFRPENSETGYHDAKQAADFCGLKPEEMIAFKAERLAMHDILIRVTTELFVPDGPNYEELGINLRGMASRILDNWIQPRLPELEAEFTKLRTRVEQSLADRLDADIFKRRDPNPVNDKPGLWGKLFGKKQPLAKASVLPELAALSEWQSRVDATDEPLEQACLRALLATVGGIVGQRGRLMADKDLVISLTSRLVCNSYGSRMISSLIEPIFLEAVDREGYRLLPYQERPFVMNVKGASAAGKSTIRPLQLQLAERLGIDWKDFALVSPDYWRKFLLDYNSLGEHFKYAAMLTGHELEIIDRKLDSYMEEKAANSNMPHLLIDRFRFDSFKLSTNQQTDGRLLSRFGHTVFIFFIITPPTETVERAWKRGRETGRYKAVDDLLFHNIEAYTGMPELFLTWVGKKSPKVHFEFLDNSVAFGERPRTVAFGWNGEITILDPDCIRRMNDYKQINIDARSPAEVYLDIADSHDILATFIERIPKVSFMDRDNGDLLAQFLDGECQFESGDFLKHVGLERMSHEAAAGPSGQDQAPDMTKIDAGRERHYTLGDW</sequence>
<dbReference type="SUPFAM" id="SSF52540">
    <property type="entry name" value="P-loop containing nucleoside triphosphate hydrolases"/>
    <property type="match status" value="1"/>
</dbReference>
<dbReference type="EMBL" id="QZCG01000008">
    <property type="protein sequence ID" value="RJE84503.1"/>
    <property type="molecule type" value="Genomic_DNA"/>
</dbReference>
<dbReference type="OrthoDB" id="6083243at2"/>
<reference evidence="2" key="1">
    <citation type="submission" date="2018-09" db="EMBL/GenBank/DDBJ databases">
        <title>Acidovorax cavernicola nov. sp. isolated from Gruta de las Maravillas (Aracena, Spain).</title>
        <authorList>
            <person name="Jurado V."/>
            <person name="Gutierrez-Patricio S."/>
            <person name="Gonzalez-Pimentel J.L."/>
            <person name="Miller A.Z."/>
            <person name="Laiz L."/>
            <person name="Saiz-Jimenez C."/>
        </authorList>
    </citation>
    <scope>NUCLEOTIDE SEQUENCE [LARGE SCALE GENOMIC DNA]</scope>
    <source>
        <strain evidence="2">1011MAR3C25</strain>
    </source>
</reference>
<comment type="caution">
    <text evidence="1">The sequence shown here is derived from an EMBL/GenBank/DDBJ whole genome shotgun (WGS) entry which is preliminary data.</text>
</comment>
<evidence type="ECO:0000313" key="2">
    <source>
        <dbReference type="Proteomes" id="UP000284202"/>
    </source>
</evidence>
<dbReference type="Gene3D" id="3.40.50.300">
    <property type="entry name" value="P-loop containing nucleotide triphosphate hydrolases"/>
    <property type="match status" value="1"/>
</dbReference>
<gene>
    <name evidence="1" type="ORF">D3P04_12700</name>
</gene>
<dbReference type="AlphaFoldDB" id="A0A418SU43"/>